<protein>
    <submittedName>
        <fullName evidence="8">SET and MYND domain protein, putative</fullName>
    </submittedName>
</protein>
<dbReference type="InterPro" id="IPR046341">
    <property type="entry name" value="SET_dom_sf"/>
</dbReference>
<evidence type="ECO:0000256" key="1">
    <source>
        <dbReference type="ARBA" id="ARBA00022723"/>
    </source>
</evidence>
<keyword evidence="3" id="KW-0862">Zinc</keyword>
<dbReference type="PANTHER" id="PTHR12197">
    <property type="entry name" value="HISTONE-LYSINE N-METHYLTRANSFERASE SMYD"/>
    <property type="match status" value="1"/>
</dbReference>
<dbReference type="InterPro" id="IPR050869">
    <property type="entry name" value="H3K4_H4K5_MeTrfase"/>
</dbReference>
<dbReference type="InParanoid" id="B8MDV9"/>
<dbReference type="Gene3D" id="6.10.140.2220">
    <property type="match status" value="1"/>
</dbReference>
<evidence type="ECO:0000256" key="3">
    <source>
        <dbReference type="ARBA" id="ARBA00022833"/>
    </source>
</evidence>
<dbReference type="InterPro" id="IPR002893">
    <property type="entry name" value="Znf_MYND"/>
</dbReference>
<dbReference type="GeneID" id="8104987"/>
<feature type="domain" description="SET" evidence="6">
    <location>
        <begin position="31"/>
        <end position="278"/>
    </location>
</feature>
<dbReference type="VEuPathDB" id="FungiDB:TSTA_011460"/>
<dbReference type="InterPro" id="IPR001214">
    <property type="entry name" value="SET_dom"/>
</dbReference>
<dbReference type="Gene3D" id="1.10.220.160">
    <property type="match status" value="1"/>
</dbReference>
<dbReference type="PROSITE" id="PS50280">
    <property type="entry name" value="SET"/>
    <property type="match status" value="1"/>
</dbReference>
<feature type="region of interest" description="Disordered" evidence="5">
    <location>
        <begin position="1"/>
        <end position="39"/>
    </location>
</feature>
<evidence type="ECO:0000259" key="6">
    <source>
        <dbReference type="PROSITE" id="PS50280"/>
    </source>
</evidence>
<dbReference type="Proteomes" id="UP000001745">
    <property type="component" value="Unassembled WGS sequence"/>
</dbReference>
<evidence type="ECO:0000256" key="2">
    <source>
        <dbReference type="ARBA" id="ARBA00022771"/>
    </source>
</evidence>
<organism evidence="8 9">
    <name type="scientific">Talaromyces stipitatus (strain ATCC 10500 / CBS 375.48 / QM 6759 / NRRL 1006)</name>
    <name type="common">Penicillium stipitatum</name>
    <dbReference type="NCBI Taxonomy" id="441959"/>
    <lineage>
        <taxon>Eukaryota</taxon>
        <taxon>Fungi</taxon>
        <taxon>Dikarya</taxon>
        <taxon>Ascomycota</taxon>
        <taxon>Pezizomycotina</taxon>
        <taxon>Eurotiomycetes</taxon>
        <taxon>Eurotiomycetidae</taxon>
        <taxon>Eurotiales</taxon>
        <taxon>Trichocomaceae</taxon>
        <taxon>Talaromyces</taxon>
        <taxon>Talaromyces sect. Talaromyces</taxon>
    </lineage>
</organism>
<dbReference type="OMA" id="HSCDYNS"/>
<name>B8MDV9_TALSN</name>
<evidence type="ECO:0000313" key="9">
    <source>
        <dbReference type="Proteomes" id="UP000001745"/>
    </source>
</evidence>
<dbReference type="PhylomeDB" id="B8MDV9"/>
<dbReference type="STRING" id="441959.B8MDV9"/>
<dbReference type="PANTHER" id="PTHR12197:SF251">
    <property type="entry name" value="EG:BACR7C10.4 PROTEIN"/>
    <property type="match status" value="1"/>
</dbReference>
<dbReference type="HOGENOM" id="CLU_018406_5_2_1"/>
<dbReference type="eggNOG" id="KOG2084">
    <property type="taxonomic scope" value="Eukaryota"/>
</dbReference>
<dbReference type="GO" id="GO:0008270">
    <property type="term" value="F:zinc ion binding"/>
    <property type="evidence" value="ECO:0007669"/>
    <property type="project" value="UniProtKB-KW"/>
</dbReference>
<proteinExistence type="predicted"/>
<reference evidence="9" key="1">
    <citation type="journal article" date="2015" name="Genome Announc.">
        <title>Genome sequence of the AIDS-associated pathogen Penicillium marneffei (ATCC18224) and its near taxonomic relative Talaromyces stipitatus (ATCC10500).</title>
        <authorList>
            <person name="Nierman W.C."/>
            <person name="Fedorova-Abrams N.D."/>
            <person name="Andrianopoulos A."/>
        </authorList>
    </citation>
    <scope>NUCLEOTIDE SEQUENCE [LARGE SCALE GENOMIC DNA]</scope>
    <source>
        <strain evidence="9">ATCC 10500 / CBS 375.48 / QM 6759 / NRRL 1006</strain>
    </source>
</reference>
<dbReference type="AlphaFoldDB" id="B8MDV9"/>
<evidence type="ECO:0000256" key="5">
    <source>
        <dbReference type="SAM" id="MobiDB-lite"/>
    </source>
</evidence>
<dbReference type="SUPFAM" id="SSF144232">
    <property type="entry name" value="HIT/MYND zinc finger-like"/>
    <property type="match status" value="1"/>
</dbReference>
<dbReference type="SUPFAM" id="SSF82199">
    <property type="entry name" value="SET domain"/>
    <property type="match status" value="1"/>
</dbReference>
<dbReference type="GO" id="GO:0005634">
    <property type="term" value="C:nucleus"/>
    <property type="evidence" value="ECO:0007669"/>
    <property type="project" value="TreeGrafter"/>
</dbReference>
<dbReference type="Gene3D" id="2.170.270.10">
    <property type="entry name" value="SET domain"/>
    <property type="match status" value="1"/>
</dbReference>
<dbReference type="PROSITE" id="PS50865">
    <property type="entry name" value="ZF_MYND_2"/>
    <property type="match status" value="1"/>
</dbReference>
<dbReference type="Pfam" id="PF00856">
    <property type="entry name" value="SET"/>
    <property type="match status" value="1"/>
</dbReference>
<keyword evidence="9" id="KW-1185">Reference proteome</keyword>
<accession>B8MDV9</accession>
<dbReference type="Pfam" id="PF01753">
    <property type="entry name" value="zf-MYND"/>
    <property type="match status" value="1"/>
</dbReference>
<dbReference type="EMBL" id="EQ962656">
    <property type="protein sequence ID" value="EED16036.1"/>
    <property type="molecule type" value="Genomic_DNA"/>
</dbReference>
<evidence type="ECO:0000259" key="7">
    <source>
        <dbReference type="PROSITE" id="PS50865"/>
    </source>
</evidence>
<evidence type="ECO:0000313" key="8">
    <source>
        <dbReference type="EMBL" id="EED16036.1"/>
    </source>
</evidence>
<keyword evidence="1" id="KW-0479">Metal-binding</keyword>
<evidence type="ECO:0000256" key="4">
    <source>
        <dbReference type="PROSITE-ProRule" id="PRU00134"/>
    </source>
</evidence>
<dbReference type="OrthoDB" id="5945798at2759"/>
<feature type="domain" description="MYND-type" evidence="7">
    <location>
        <begin position="81"/>
        <end position="130"/>
    </location>
</feature>
<dbReference type="CDD" id="cd20071">
    <property type="entry name" value="SET_SMYD"/>
    <property type="match status" value="1"/>
</dbReference>
<sequence>MSNLTAGVDPAKFVNSPIAPEDTSKSSANSERTEVRPAEQNGVPIGQGVFATIDVKKGADVLVVDNPLIALVEEAQLQNICSGCYDTSKAGSIDNRRPDLVKACTRCKVVYYCDKNCQRKDWKAGHSLECKTYAELYPKILPLPVRAVLRILMLRRADKIIPEVYSESLALTYPKIYDCVESQETKDHLLMAKALREYSNLTDLDNKWVASLFGRLNANSFCLTSAFGRRRGVYFHPGPARFNHSCDPNASYSFAKGKCYIRAIRPIAKDEQIFISYVDTTYSVGTRRHELQERYRFECQCPKCLHEAATIEPEDLIKRSEHERETNAKIDEILKANSASGFTSAWKLSSMIRILSEKADWDAVNTQQQPLAAIRSEIMASKAKDQLYKMSAVDAAIRHSRTDPAQYPDECHPMRREHALEFVWHLMYANEYMRPELMRSSNDDYDHLFNIHEISPLFYAYMVVHWILTGDITCRTSVQDAKKKMEGVVWPNPLMKSDAERHIPWMTEDLEEAGMLGRNRDKNVQEHLKKMEAIVVATLEQEKRNMW</sequence>
<dbReference type="RefSeq" id="XP_002483270.1">
    <property type="nucleotide sequence ID" value="XM_002483225.1"/>
</dbReference>
<keyword evidence="2 4" id="KW-0863">Zinc-finger</keyword>
<gene>
    <name evidence="8" type="ORF">TSTA_011460</name>
</gene>